<dbReference type="AlphaFoldDB" id="A0AAE9MG63"/>
<keyword evidence="2" id="KW-1185">Reference proteome</keyword>
<organism evidence="1 2">
    <name type="scientific">Aeromonas encheleia</name>
    <dbReference type="NCBI Taxonomy" id="73010"/>
    <lineage>
        <taxon>Bacteria</taxon>
        <taxon>Pseudomonadati</taxon>
        <taxon>Pseudomonadota</taxon>
        <taxon>Gammaproteobacteria</taxon>
        <taxon>Aeromonadales</taxon>
        <taxon>Aeromonadaceae</taxon>
        <taxon>Aeromonas</taxon>
    </lineage>
</organism>
<evidence type="ECO:0000313" key="2">
    <source>
        <dbReference type="Proteomes" id="UP001056890"/>
    </source>
</evidence>
<proteinExistence type="predicted"/>
<evidence type="ECO:0000313" key="1">
    <source>
        <dbReference type="EMBL" id="USV57071.1"/>
    </source>
</evidence>
<accession>A0AAE9MG63</accession>
<dbReference type="Proteomes" id="UP001056890">
    <property type="component" value="Chromosome"/>
</dbReference>
<name>A0AAE9MG63_9GAMM</name>
<sequence length="78" mass="8363">MDINPPLAQGADFVQNGQVKLLIDEPQSAALSSSINTYNITTNDGSVIGYGYNISIEDQNDGDYNDVAISLVAWKNKG</sequence>
<protein>
    <submittedName>
        <fullName evidence="1">Uncharacterized protein</fullName>
    </submittedName>
</protein>
<dbReference type="EMBL" id="CP099717">
    <property type="protein sequence ID" value="USV57071.1"/>
    <property type="molecule type" value="Genomic_DNA"/>
</dbReference>
<dbReference type="RefSeq" id="WP_252995037.1">
    <property type="nucleotide sequence ID" value="NZ_CP099717.1"/>
</dbReference>
<reference evidence="1" key="1">
    <citation type="submission" date="2022-06" db="EMBL/GenBank/DDBJ databases">
        <title>Complete Genome of Aeromonas sp. Strain SOD01 Isolated from an Urban Freshwater Stream.</title>
        <authorList>
            <person name="Williams L.E."/>
            <person name="Brysgel T."/>
            <person name="Capestro E.M."/>
            <person name="Foltz G.V."/>
            <person name="Gardner A.E."/>
            <person name="Ingrassia J."/>
            <person name="Peterson E."/>
            <person name="Arruda J."/>
            <person name="Flaherty I."/>
            <person name="Hunt M."/>
            <person name="Pappas G."/>
            <person name="Ramsaran S."/>
            <person name="Rocha M."/>
        </authorList>
    </citation>
    <scope>NUCLEOTIDE SEQUENCE</scope>
    <source>
        <strain evidence="1">SOD01</strain>
    </source>
</reference>
<gene>
    <name evidence="1" type="ORF">NHF51_17280</name>
</gene>